<gene>
    <name evidence="1" type="ORF">SAMN02745206_00055</name>
</gene>
<dbReference type="OrthoDB" id="5512982at2"/>
<dbReference type="RefSeq" id="WP_073035832.1">
    <property type="nucleotide sequence ID" value="NZ_FQVB01000003.1"/>
</dbReference>
<evidence type="ECO:0000313" key="1">
    <source>
        <dbReference type="EMBL" id="SHE29787.1"/>
    </source>
</evidence>
<name>A0A1M4SCM1_9BACT</name>
<dbReference type="Proteomes" id="UP000184076">
    <property type="component" value="Unassembled WGS sequence"/>
</dbReference>
<organism evidence="1 2">
    <name type="scientific">Desulfacinum infernum DSM 9756</name>
    <dbReference type="NCBI Taxonomy" id="1121391"/>
    <lineage>
        <taxon>Bacteria</taxon>
        <taxon>Pseudomonadati</taxon>
        <taxon>Thermodesulfobacteriota</taxon>
        <taxon>Syntrophobacteria</taxon>
        <taxon>Syntrophobacterales</taxon>
        <taxon>Syntrophobacteraceae</taxon>
        <taxon>Desulfacinum</taxon>
    </lineage>
</organism>
<accession>A0A1M4SCM1</accession>
<dbReference type="EMBL" id="FQVB01000003">
    <property type="protein sequence ID" value="SHE29787.1"/>
    <property type="molecule type" value="Genomic_DNA"/>
</dbReference>
<reference evidence="2" key="1">
    <citation type="submission" date="2016-11" db="EMBL/GenBank/DDBJ databases">
        <authorList>
            <person name="Varghese N."/>
            <person name="Submissions S."/>
        </authorList>
    </citation>
    <scope>NUCLEOTIDE SEQUENCE [LARGE SCALE GENOMIC DNA]</scope>
    <source>
        <strain evidence="2">DSM 9756</strain>
    </source>
</reference>
<keyword evidence="2" id="KW-1185">Reference proteome</keyword>
<proteinExistence type="predicted"/>
<evidence type="ECO:0000313" key="2">
    <source>
        <dbReference type="Proteomes" id="UP000184076"/>
    </source>
</evidence>
<protein>
    <submittedName>
        <fullName evidence="1">Uncharacterized protein</fullName>
    </submittedName>
</protein>
<dbReference type="AlphaFoldDB" id="A0A1M4SCM1"/>
<sequence length="122" mass="14132">METTENTARIELLKIQNSRKPEQVISLVRDPDAGGLHTEGLTKLFNVQEIWIDTRNIAEALTEYARVLSFLMETMSESEDLHLPYGFQDEFTFEGLRYSLKSEGAYRVLRRVPEIGEMVYDE</sequence>